<dbReference type="Proteomes" id="UP000075288">
    <property type="component" value="Unassembled WGS sequence"/>
</dbReference>
<accession>A0A150JUK7</accession>
<dbReference type="InterPro" id="IPR007553">
    <property type="entry name" value="2-thiour_desulf"/>
</dbReference>
<dbReference type="PATRIC" id="fig|1398.26.peg.518"/>
<keyword evidence="1" id="KW-0328">Glycosyltransferase</keyword>
<reference evidence="1 2" key="1">
    <citation type="submission" date="2016-01" db="EMBL/GenBank/DDBJ databases">
        <title>Genome Sequences of Twelve Sporeforming Bacillus Species Isolated from Foods.</title>
        <authorList>
            <person name="Berendsen E.M."/>
            <person name="Wells-Bennik M.H."/>
            <person name="Krawcyk A.O."/>
            <person name="De Jong A."/>
            <person name="Holsappel S."/>
            <person name="Eijlander R.T."/>
            <person name="Kuipers O.P."/>
        </authorList>
    </citation>
    <scope>NUCLEOTIDE SEQUENCE [LARGE SCALE GENOMIC DNA]</scope>
    <source>
        <strain evidence="1 2">B4098</strain>
    </source>
</reference>
<dbReference type="GO" id="GO:0004731">
    <property type="term" value="F:purine-nucleoside phosphorylase activity"/>
    <property type="evidence" value="ECO:0007669"/>
    <property type="project" value="UniProtKB-EC"/>
</dbReference>
<keyword evidence="1" id="KW-0808">Transferase</keyword>
<evidence type="ECO:0000313" key="1">
    <source>
        <dbReference type="EMBL" id="KYC60983.1"/>
    </source>
</evidence>
<comment type="caution">
    <text evidence="1">The sequence shown here is derived from an EMBL/GenBank/DDBJ whole genome shotgun (WGS) entry which is preliminary data.</text>
</comment>
<evidence type="ECO:0000313" key="2">
    <source>
        <dbReference type="Proteomes" id="UP000075288"/>
    </source>
</evidence>
<dbReference type="EC" id="2.4.2.1" evidence="1"/>
<dbReference type="PANTHER" id="PTHR30087:SF1">
    <property type="entry name" value="HYPOTHETICAL CYTOSOLIC PROTEIN"/>
    <property type="match status" value="1"/>
</dbReference>
<gene>
    <name evidence="1" type="ORF">B4098_1745</name>
</gene>
<dbReference type="EMBL" id="LQYG01000079">
    <property type="protein sequence ID" value="KYC60983.1"/>
    <property type="molecule type" value="Genomic_DNA"/>
</dbReference>
<dbReference type="AlphaFoldDB" id="A0A150JUK7"/>
<proteinExistence type="predicted"/>
<organism evidence="1 2">
    <name type="scientific">Heyndrickxia coagulans</name>
    <name type="common">Weizmannia coagulans</name>
    <dbReference type="NCBI Taxonomy" id="1398"/>
    <lineage>
        <taxon>Bacteria</taxon>
        <taxon>Bacillati</taxon>
        <taxon>Bacillota</taxon>
        <taxon>Bacilli</taxon>
        <taxon>Bacillales</taxon>
        <taxon>Bacillaceae</taxon>
        <taxon>Heyndrickxia</taxon>
    </lineage>
</organism>
<protein>
    <submittedName>
        <fullName evidence="1">Purine nucleoside phosphorylase</fullName>
        <ecNumber evidence="1">2.4.2.1</ecNumber>
    </submittedName>
</protein>
<dbReference type="Pfam" id="PF04463">
    <property type="entry name" value="2-thiour_desulf"/>
    <property type="match status" value="1"/>
</dbReference>
<name>A0A150JUK7_HEYCO</name>
<sequence length="95" mass="10440">MDGRAKVVDRLGKDVTDMYIKGAYETLKLVQKMKITTVVLKENSPSCGSSMIYNGEFSGKKVPGNGVTSALLKRNGIKVISDVELTELEELEEML</sequence>
<dbReference type="PANTHER" id="PTHR30087">
    <property type="entry name" value="INNER MEMBRANE PROTEIN"/>
    <property type="match status" value="1"/>
</dbReference>